<dbReference type="AlphaFoldDB" id="G0UUB6"/>
<evidence type="ECO:0000313" key="1">
    <source>
        <dbReference type="EMBL" id="CCC92980.1"/>
    </source>
</evidence>
<name>G0UUB6_TRYCI</name>
<reference evidence="1" key="1">
    <citation type="journal article" date="2012" name="Proc. Natl. Acad. Sci. U.S.A.">
        <title>Antigenic diversity is generated by distinct evolutionary mechanisms in African trypanosome species.</title>
        <authorList>
            <person name="Jackson A.P."/>
            <person name="Berry A."/>
            <person name="Aslett M."/>
            <person name="Allison H.C."/>
            <person name="Burton P."/>
            <person name="Vavrova-Anderson J."/>
            <person name="Brown R."/>
            <person name="Browne H."/>
            <person name="Corton N."/>
            <person name="Hauser H."/>
            <person name="Gamble J."/>
            <person name="Gilderthorp R."/>
            <person name="Marcello L."/>
            <person name="McQuillan J."/>
            <person name="Otto T.D."/>
            <person name="Quail M.A."/>
            <person name="Sanders M.J."/>
            <person name="van Tonder A."/>
            <person name="Ginger M.L."/>
            <person name="Field M.C."/>
            <person name="Barry J.D."/>
            <person name="Hertz-Fowler C."/>
            <person name="Berriman M."/>
        </authorList>
    </citation>
    <scope>NUCLEOTIDE SEQUENCE</scope>
    <source>
        <strain evidence="1">IL3000</strain>
    </source>
</reference>
<sequence>MLRYSRLTLLALVKGYKSEPIANRNDVCTSNVDKSTERMAVFTSTASEAPELLLPYVEPTPFVSAKRYKAFVASMFVGATAMGTVYYMLSESISGSLEEGNKNLYLHRVAESNKIALLSQTSVVPEFAAPSSFAELAEKMRQHERELELKQAKINDGAVMLHAEVGFRMKLWWNTCLTHIQEAADNLARILERRRERIALENVRDKLEAKGYELVRIRGGNTNIW</sequence>
<organism evidence="1">
    <name type="scientific">Trypanosoma congolense (strain IL3000)</name>
    <dbReference type="NCBI Taxonomy" id="1068625"/>
    <lineage>
        <taxon>Eukaryota</taxon>
        <taxon>Discoba</taxon>
        <taxon>Euglenozoa</taxon>
        <taxon>Kinetoplastea</taxon>
        <taxon>Metakinetoplastina</taxon>
        <taxon>Trypanosomatida</taxon>
        <taxon>Trypanosomatidae</taxon>
        <taxon>Trypanosoma</taxon>
        <taxon>Nannomonas</taxon>
    </lineage>
</organism>
<protein>
    <submittedName>
        <fullName evidence="1">Uncharacterized protein</fullName>
    </submittedName>
</protein>
<dbReference type="EMBL" id="HE575322">
    <property type="protein sequence ID" value="CCC92980.1"/>
    <property type="molecule type" value="Genomic_DNA"/>
</dbReference>
<dbReference type="VEuPathDB" id="TriTrypDB:TcIL3000_9_3800"/>
<accession>G0UUB6</accession>
<proteinExistence type="predicted"/>
<gene>
    <name evidence="1" type="ORF">TCIL3000_9_3800</name>
</gene>